<reference evidence="2" key="1">
    <citation type="journal article" date="2019" name="MBio">
        <title>Comparative genomics for the elucidation of multidrug resistance (MDR) in Candida lusitaniae.</title>
        <authorList>
            <person name="Kannan A."/>
            <person name="Asner S.A."/>
            <person name="Trachsel E."/>
            <person name="Kelly S."/>
            <person name="Parker J."/>
            <person name="Sanglard D."/>
        </authorList>
    </citation>
    <scope>NUCLEOTIDE SEQUENCE [LARGE SCALE GENOMIC DNA]</scope>
    <source>
        <strain evidence="2">P1</strain>
    </source>
</reference>
<accession>A0ACD0WDK4</accession>
<protein>
    <submittedName>
        <fullName evidence="1">Mitotic check point BFA1</fullName>
    </submittedName>
</protein>
<dbReference type="Proteomes" id="UP000326582">
    <property type="component" value="Chromosome 1"/>
</dbReference>
<organism evidence="1 2">
    <name type="scientific">Clavispora lusitaniae</name>
    <name type="common">Candida lusitaniae</name>
    <dbReference type="NCBI Taxonomy" id="36911"/>
    <lineage>
        <taxon>Eukaryota</taxon>
        <taxon>Fungi</taxon>
        <taxon>Dikarya</taxon>
        <taxon>Ascomycota</taxon>
        <taxon>Saccharomycotina</taxon>
        <taxon>Pichiomycetes</taxon>
        <taxon>Metschnikowiaceae</taxon>
        <taxon>Clavispora</taxon>
    </lineage>
</organism>
<evidence type="ECO:0000313" key="2">
    <source>
        <dbReference type="Proteomes" id="UP000326582"/>
    </source>
</evidence>
<proteinExistence type="predicted"/>
<dbReference type="EMBL" id="CP038484">
    <property type="protein sequence ID" value="QFZ25318.1"/>
    <property type="molecule type" value="Genomic_DNA"/>
</dbReference>
<name>A0ACD0WDK4_CLALS</name>
<keyword evidence="2" id="KW-1185">Reference proteome</keyword>
<gene>
    <name evidence="1" type="ORF">EJF14_10409</name>
</gene>
<evidence type="ECO:0000313" key="1">
    <source>
        <dbReference type="EMBL" id="QFZ25318.1"/>
    </source>
</evidence>
<sequence>MRDVRVRICCVYMAQSVMYPQCQLFNMESDPKSSTIRNKNEKLRKWGEKAGPDADDILDDLDGLDGNIANDFKTLRISGIDDVVATSSPVKRKAIRPSISPGFKMDTGAPDDEDFLFDEDFEGQLNPENIRLNQLRHTPLQKDNRFSPKTFSSASPVRRRSLSDYSEGTDTDITEMNEEDFEDIDDIFGKEESGIYSSGGKKQNNANISRASQILTEKKSQLKKQADLEDKELFEKYHHRHGEEVNTLRLKDLKRYPVISNLDEDPLENERTVNYEYTRDDNESFEDGFDLNVPMRLEATKLKQFQSQPNIATLSSKISMPAFPKSLKPSAPTKFRSTMDLPAQLKDEHPLFNNSNKIIRKLDRMPSFRHSKEADRKLSNDDRLNIDMERKKQQLLEKYMEITEKQKQLNSSPRRAARKQRASKKGVGLLKFLNDRTAAPIVNGNDKMRFNAVNRRWEGNDHDLLRFEEQNDTLKAKKQPALITSKEFSSNNAKISGNMLYDSENMRWVNLDPVAEENLDVFDEMSDLEPNDIPRYQKYPVERGVSAFTQRTTSTVSSDRSSSQSSAGEEFQLSNRLLSRFEKEEQKIRKKTQNWFGHHEQYRIDKERHFDSEYFWEIRKMVMDNSRG</sequence>